<feature type="repeat" description="WD" evidence="4">
    <location>
        <begin position="318"/>
        <end position="358"/>
    </location>
</feature>
<dbReference type="PROSITE" id="PS00678">
    <property type="entry name" value="WD_REPEATS_1"/>
    <property type="match status" value="1"/>
</dbReference>
<proteinExistence type="inferred from homology"/>
<dbReference type="EMBL" id="JAPFFF010000011">
    <property type="protein sequence ID" value="KAK8878501.1"/>
    <property type="molecule type" value="Genomic_DNA"/>
</dbReference>
<reference evidence="5 6" key="1">
    <citation type="submission" date="2024-04" db="EMBL/GenBank/DDBJ databases">
        <title>Tritrichomonas musculus Genome.</title>
        <authorList>
            <person name="Alves-Ferreira E."/>
            <person name="Grigg M."/>
            <person name="Lorenzi H."/>
            <person name="Galac M."/>
        </authorList>
    </citation>
    <scope>NUCLEOTIDE SEQUENCE [LARGE SCALE GENOMIC DNA]</scope>
    <source>
        <strain evidence="5 6">EAF2021</strain>
    </source>
</reference>
<evidence type="ECO:0000256" key="2">
    <source>
        <dbReference type="ARBA" id="ARBA00022737"/>
    </source>
</evidence>
<gene>
    <name evidence="5" type="ORF">M9Y10_005276</name>
</gene>
<sequence length="408" mass="46126">MNWSELIGKNKMRAAALFGSSSYYLPVSEAQSIRLKEKKFQSSSLMTANIPEVKGSSTFLNKKNAQQKVYPIAPTPVIDQRSDRAKERGAENRPAPKPHRQWYNYCTLTGHNAWVRAVTVDPSNEFFITGSTDRMLKIWDLAKAELRLTLTGHIGAIHDLKISPKSPYLFSCCDAKCVYCWDLNRNVIVRDFHGHLSGVYCLALHPQLDIFATGARDSTARIWDVRTRQTVFVLEGHDMTVFDVLMQEHQPNVVTASSDATVKTWDLRMNGKCTATLTRHKKGVRALAAHPTEWSYVSASRDSIFQWNGENSIMFKKFVEHPSIVNALAINESDVMVSAADDGTIQWWDWGSGQCFQKTRTIPHPGSLDSECGIFDVCFDMTGTRMITCEADKTVKLWREFNEDGKPY</sequence>
<dbReference type="InterPro" id="IPR019775">
    <property type="entry name" value="WD40_repeat_CS"/>
</dbReference>
<accession>A0ABR2JLX2</accession>
<dbReference type="Proteomes" id="UP001470230">
    <property type="component" value="Unassembled WGS sequence"/>
</dbReference>
<name>A0ABR2JLX2_9EUKA</name>
<dbReference type="PRINTS" id="PR00320">
    <property type="entry name" value="GPROTEINBRPT"/>
</dbReference>
<comment type="similarity">
    <text evidence="3">Belongs to the WD repeat PRL1/PRL2 family.</text>
</comment>
<evidence type="ECO:0000256" key="4">
    <source>
        <dbReference type="PROSITE-ProRule" id="PRU00221"/>
    </source>
</evidence>
<dbReference type="Pfam" id="PF00400">
    <property type="entry name" value="WD40"/>
    <property type="match status" value="6"/>
</dbReference>
<keyword evidence="6" id="KW-1185">Reference proteome</keyword>
<dbReference type="InterPro" id="IPR020472">
    <property type="entry name" value="WD40_PAC1"/>
</dbReference>
<dbReference type="PANTHER" id="PTHR19923">
    <property type="entry name" value="WD40 REPEAT PROTEINPRL1/PRL2-RELATED"/>
    <property type="match status" value="1"/>
</dbReference>
<feature type="repeat" description="WD" evidence="4">
    <location>
        <begin position="108"/>
        <end position="149"/>
    </location>
</feature>
<evidence type="ECO:0000313" key="5">
    <source>
        <dbReference type="EMBL" id="KAK8878501.1"/>
    </source>
</evidence>
<feature type="repeat" description="WD" evidence="4">
    <location>
        <begin position="192"/>
        <end position="233"/>
    </location>
</feature>
<evidence type="ECO:0000313" key="6">
    <source>
        <dbReference type="Proteomes" id="UP001470230"/>
    </source>
</evidence>
<dbReference type="InterPro" id="IPR045241">
    <property type="entry name" value="Prp46/PLRG1-like"/>
</dbReference>
<keyword evidence="2" id="KW-0677">Repeat</keyword>
<dbReference type="PROSITE" id="PS50082">
    <property type="entry name" value="WD_REPEATS_2"/>
    <property type="match status" value="5"/>
</dbReference>
<keyword evidence="1 4" id="KW-0853">WD repeat</keyword>
<evidence type="ECO:0000256" key="1">
    <source>
        <dbReference type="ARBA" id="ARBA00022574"/>
    </source>
</evidence>
<dbReference type="PROSITE" id="PS50294">
    <property type="entry name" value="WD_REPEATS_REGION"/>
    <property type="match status" value="3"/>
</dbReference>
<comment type="caution">
    <text evidence="5">The sequence shown here is derived from an EMBL/GenBank/DDBJ whole genome shotgun (WGS) entry which is preliminary data.</text>
</comment>
<organism evidence="5 6">
    <name type="scientific">Tritrichomonas musculus</name>
    <dbReference type="NCBI Taxonomy" id="1915356"/>
    <lineage>
        <taxon>Eukaryota</taxon>
        <taxon>Metamonada</taxon>
        <taxon>Parabasalia</taxon>
        <taxon>Tritrichomonadida</taxon>
        <taxon>Tritrichomonadidae</taxon>
        <taxon>Tritrichomonas</taxon>
    </lineage>
</organism>
<dbReference type="SMART" id="SM00320">
    <property type="entry name" value="WD40"/>
    <property type="match status" value="7"/>
</dbReference>
<dbReference type="CDD" id="cd00200">
    <property type="entry name" value="WD40"/>
    <property type="match status" value="1"/>
</dbReference>
<dbReference type="InterPro" id="IPR015943">
    <property type="entry name" value="WD40/YVTN_repeat-like_dom_sf"/>
</dbReference>
<feature type="repeat" description="WD" evidence="4">
    <location>
        <begin position="234"/>
        <end position="268"/>
    </location>
</feature>
<dbReference type="SUPFAM" id="SSF50978">
    <property type="entry name" value="WD40 repeat-like"/>
    <property type="match status" value="1"/>
</dbReference>
<evidence type="ECO:0000256" key="3">
    <source>
        <dbReference type="ARBA" id="ARBA00025726"/>
    </source>
</evidence>
<feature type="repeat" description="WD" evidence="4">
    <location>
        <begin position="150"/>
        <end position="191"/>
    </location>
</feature>
<dbReference type="InterPro" id="IPR036322">
    <property type="entry name" value="WD40_repeat_dom_sf"/>
</dbReference>
<protein>
    <submittedName>
        <fullName evidence="5">Prolactin-2C3</fullName>
    </submittedName>
</protein>
<dbReference type="InterPro" id="IPR001680">
    <property type="entry name" value="WD40_rpt"/>
</dbReference>
<dbReference type="Gene3D" id="2.130.10.10">
    <property type="entry name" value="YVTN repeat-like/Quinoprotein amine dehydrogenase"/>
    <property type="match status" value="1"/>
</dbReference>
<dbReference type="PANTHER" id="PTHR19923:SF0">
    <property type="entry name" value="PLEIOTROPIC REGULATOR 1"/>
    <property type="match status" value="1"/>
</dbReference>